<sequence>MCFFLQNAEKWLYIAKNKVKVTKENLFHFNFFLVIFCYFFFVLSISWPLCFLLCCSFVAGTRLDGDVERTRGGMAQLRTEAGHARKAWYVASGG</sequence>
<keyword evidence="3" id="KW-1185">Reference proteome</keyword>
<feature type="transmembrane region" description="Helical" evidence="1">
    <location>
        <begin position="31"/>
        <end position="59"/>
    </location>
</feature>
<evidence type="ECO:0000313" key="2">
    <source>
        <dbReference type="EMBL" id="TYH55051.1"/>
    </source>
</evidence>
<keyword evidence="1" id="KW-0812">Transmembrane</keyword>
<keyword evidence="1" id="KW-0472">Membrane</keyword>
<evidence type="ECO:0000256" key="1">
    <source>
        <dbReference type="SAM" id="Phobius"/>
    </source>
</evidence>
<organism evidence="2 3">
    <name type="scientific">Gossypium tomentosum</name>
    <name type="common">Hawaiian cotton</name>
    <name type="synonym">Gossypium sandvicense</name>
    <dbReference type="NCBI Taxonomy" id="34277"/>
    <lineage>
        <taxon>Eukaryota</taxon>
        <taxon>Viridiplantae</taxon>
        <taxon>Streptophyta</taxon>
        <taxon>Embryophyta</taxon>
        <taxon>Tracheophyta</taxon>
        <taxon>Spermatophyta</taxon>
        <taxon>Magnoliopsida</taxon>
        <taxon>eudicotyledons</taxon>
        <taxon>Gunneridae</taxon>
        <taxon>Pentapetalae</taxon>
        <taxon>rosids</taxon>
        <taxon>malvids</taxon>
        <taxon>Malvales</taxon>
        <taxon>Malvaceae</taxon>
        <taxon>Malvoideae</taxon>
        <taxon>Gossypium</taxon>
    </lineage>
</organism>
<proteinExistence type="predicted"/>
<protein>
    <submittedName>
        <fullName evidence="2">Uncharacterized protein</fullName>
    </submittedName>
</protein>
<gene>
    <name evidence="2" type="ORF">ES332_D09G212800v1</name>
</gene>
<accession>A0A5D2JJJ9</accession>
<keyword evidence="1" id="KW-1133">Transmembrane helix</keyword>
<dbReference type="Proteomes" id="UP000322667">
    <property type="component" value="Chromosome D09"/>
</dbReference>
<reference evidence="2 3" key="1">
    <citation type="submission" date="2019-07" db="EMBL/GenBank/DDBJ databases">
        <title>WGS assembly of Gossypium tomentosum.</title>
        <authorList>
            <person name="Chen Z.J."/>
            <person name="Sreedasyam A."/>
            <person name="Ando A."/>
            <person name="Song Q."/>
            <person name="De L."/>
            <person name="Hulse-Kemp A."/>
            <person name="Ding M."/>
            <person name="Ye W."/>
            <person name="Kirkbride R."/>
            <person name="Jenkins J."/>
            <person name="Plott C."/>
            <person name="Lovell J."/>
            <person name="Lin Y.-M."/>
            <person name="Vaughn R."/>
            <person name="Liu B."/>
            <person name="Li W."/>
            <person name="Simpson S."/>
            <person name="Scheffler B."/>
            <person name="Saski C."/>
            <person name="Grover C."/>
            <person name="Hu G."/>
            <person name="Conover J."/>
            <person name="Carlson J."/>
            <person name="Shu S."/>
            <person name="Boston L."/>
            <person name="Williams M."/>
            <person name="Peterson D."/>
            <person name="Mcgee K."/>
            <person name="Jones D."/>
            <person name="Wendel J."/>
            <person name="Stelly D."/>
            <person name="Grimwood J."/>
            <person name="Schmutz J."/>
        </authorList>
    </citation>
    <scope>NUCLEOTIDE SEQUENCE [LARGE SCALE GENOMIC DNA]</scope>
    <source>
        <strain evidence="2">7179.01</strain>
    </source>
</reference>
<evidence type="ECO:0000313" key="3">
    <source>
        <dbReference type="Proteomes" id="UP000322667"/>
    </source>
</evidence>
<dbReference type="AlphaFoldDB" id="A0A5D2JJJ9"/>
<dbReference type="EMBL" id="CM017631">
    <property type="protein sequence ID" value="TYH55051.1"/>
    <property type="molecule type" value="Genomic_DNA"/>
</dbReference>
<name>A0A5D2JJJ9_GOSTO</name>